<feature type="binding site" evidence="7">
    <location>
        <position position="18"/>
    </location>
    <ligand>
        <name>substrate</name>
    </ligand>
</feature>
<dbReference type="EMBL" id="QTJU01000006">
    <property type="protein sequence ID" value="RFM27092.1"/>
    <property type="molecule type" value="Genomic_DNA"/>
</dbReference>
<dbReference type="InterPro" id="IPR036412">
    <property type="entry name" value="HAD-like_sf"/>
</dbReference>
<organism evidence="8 9">
    <name type="scientific">Deminuibacter soli</name>
    <dbReference type="NCBI Taxonomy" id="2291815"/>
    <lineage>
        <taxon>Bacteria</taxon>
        <taxon>Pseudomonadati</taxon>
        <taxon>Bacteroidota</taxon>
        <taxon>Chitinophagia</taxon>
        <taxon>Chitinophagales</taxon>
        <taxon>Chitinophagaceae</taxon>
        <taxon>Deminuibacter</taxon>
    </lineage>
</organism>
<dbReference type="RefSeq" id="WP_116848398.1">
    <property type="nucleotide sequence ID" value="NZ_QTJU01000006.1"/>
</dbReference>
<comment type="caution">
    <text evidence="8">The sequence shown here is derived from an EMBL/GenBank/DDBJ whole genome shotgun (WGS) entry which is preliminary data.</text>
</comment>
<dbReference type="Gene3D" id="3.40.50.1000">
    <property type="entry name" value="HAD superfamily/HAD-like"/>
    <property type="match status" value="1"/>
</dbReference>
<dbReference type="NCBIfam" id="TIGR01670">
    <property type="entry name" value="KdsC-phosphatas"/>
    <property type="match status" value="1"/>
</dbReference>
<dbReference type="SFLD" id="SFLDS00003">
    <property type="entry name" value="Haloacid_Dehalogenase"/>
    <property type="match status" value="1"/>
</dbReference>
<comment type="similarity">
    <text evidence="2">Belongs to the KdsC family.</text>
</comment>
<keyword evidence="5 8" id="KW-0378">Hydrolase</keyword>
<evidence type="ECO:0000256" key="3">
    <source>
        <dbReference type="ARBA" id="ARBA00011881"/>
    </source>
</evidence>
<feature type="binding site" evidence="7">
    <location>
        <position position="16"/>
    </location>
    <ligand>
        <name>Mg(2+)</name>
        <dbReference type="ChEBI" id="CHEBI:18420"/>
    </ligand>
</feature>
<dbReference type="AlphaFoldDB" id="A0A3E1NGT2"/>
<reference evidence="8 9" key="1">
    <citation type="submission" date="2018-08" db="EMBL/GenBank/DDBJ databases">
        <title>Chitinophagaceae sp. K23C18032701, a novel bacterium isolated from forest soil.</title>
        <authorList>
            <person name="Wang C."/>
        </authorList>
    </citation>
    <scope>NUCLEOTIDE SEQUENCE [LARGE SCALE GENOMIC DNA]</scope>
    <source>
        <strain evidence="8 9">K23C18032701</strain>
    </source>
</reference>
<proteinExistence type="inferred from homology"/>
<evidence type="ECO:0000256" key="2">
    <source>
        <dbReference type="ARBA" id="ARBA00005893"/>
    </source>
</evidence>
<evidence type="ECO:0000313" key="8">
    <source>
        <dbReference type="EMBL" id="RFM27092.1"/>
    </source>
</evidence>
<dbReference type="GO" id="GO:0016788">
    <property type="term" value="F:hydrolase activity, acting on ester bonds"/>
    <property type="evidence" value="ECO:0007669"/>
    <property type="project" value="InterPro"/>
</dbReference>
<gene>
    <name evidence="8" type="ORF">DXN05_16635</name>
</gene>
<dbReference type="SFLD" id="SFLDG01138">
    <property type="entry name" value="C1.6.2:_Deoxy-d-mannose-octulo"/>
    <property type="match status" value="1"/>
</dbReference>
<dbReference type="InterPro" id="IPR010023">
    <property type="entry name" value="KdsC_fam"/>
</dbReference>
<evidence type="ECO:0000256" key="7">
    <source>
        <dbReference type="PIRSR" id="PIRSR006118-2"/>
    </source>
</evidence>
<evidence type="ECO:0000256" key="6">
    <source>
        <dbReference type="ARBA" id="ARBA00022842"/>
    </source>
</evidence>
<dbReference type="OrthoDB" id="9805604at2"/>
<dbReference type="PANTHER" id="PTHR21485">
    <property type="entry name" value="HAD SUPERFAMILY MEMBERS CMAS AND KDSC"/>
    <property type="match status" value="1"/>
</dbReference>
<evidence type="ECO:0000256" key="1">
    <source>
        <dbReference type="ARBA" id="ARBA00001946"/>
    </source>
</evidence>
<dbReference type="InterPro" id="IPR050793">
    <property type="entry name" value="CMP-NeuNAc_synthase"/>
</dbReference>
<dbReference type="Proteomes" id="UP000261284">
    <property type="component" value="Unassembled WGS sequence"/>
</dbReference>
<comment type="subunit">
    <text evidence="3">Homotetramer.</text>
</comment>
<sequence length="173" mass="19237">MNVLTLFKQVTTFVFDVDGVLTDGKLMLLPGGVMARAMNTKDGYALALAIKQGYHIFVISGGNSPEVQDRLNKLGVKEVFMKVENKLERMHQLMEQYQLTRDEVLFMGDDVPDYECMLASGIACCPEDAVPDVRNIAQYTSPRKGGDGCARDVIEKVMKLRGHWTIDTSVSSK</sequence>
<keyword evidence="9" id="KW-1185">Reference proteome</keyword>
<evidence type="ECO:0000256" key="4">
    <source>
        <dbReference type="ARBA" id="ARBA00022723"/>
    </source>
</evidence>
<evidence type="ECO:0000256" key="5">
    <source>
        <dbReference type="ARBA" id="ARBA00022801"/>
    </source>
</evidence>
<dbReference type="Pfam" id="PF00702">
    <property type="entry name" value="Hydrolase"/>
    <property type="match status" value="1"/>
</dbReference>
<dbReference type="GO" id="GO:0046872">
    <property type="term" value="F:metal ion binding"/>
    <property type="evidence" value="ECO:0007669"/>
    <property type="project" value="UniProtKB-KW"/>
</dbReference>
<evidence type="ECO:0000313" key="9">
    <source>
        <dbReference type="Proteomes" id="UP000261284"/>
    </source>
</evidence>
<dbReference type="SUPFAM" id="SSF56784">
    <property type="entry name" value="HAD-like"/>
    <property type="match status" value="1"/>
</dbReference>
<name>A0A3E1NGT2_9BACT</name>
<dbReference type="PIRSF" id="PIRSF006118">
    <property type="entry name" value="KDO8-P_Ptase"/>
    <property type="match status" value="1"/>
</dbReference>
<keyword evidence="4 7" id="KW-0479">Metal-binding</keyword>
<feature type="binding site" evidence="7">
    <location>
        <position position="109"/>
    </location>
    <ligand>
        <name>Mg(2+)</name>
        <dbReference type="ChEBI" id="CHEBI:18420"/>
    </ligand>
</feature>
<dbReference type="InterPro" id="IPR023214">
    <property type="entry name" value="HAD_sf"/>
</dbReference>
<dbReference type="SFLD" id="SFLDG01136">
    <property type="entry name" value="C1.6:_Phosphoserine_Phosphatas"/>
    <property type="match status" value="1"/>
</dbReference>
<dbReference type="PANTHER" id="PTHR21485:SF3">
    <property type="entry name" value="N-ACYLNEURAMINATE CYTIDYLYLTRANSFERASE"/>
    <property type="match status" value="1"/>
</dbReference>
<dbReference type="GO" id="GO:0008781">
    <property type="term" value="F:N-acylneuraminate cytidylyltransferase activity"/>
    <property type="evidence" value="ECO:0007669"/>
    <property type="project" value="TreeGrafter"/>
</dbReference>
<accession>A0A3E1NGT2</accession>
<comment type="cofactor">
    <cofactor evidence="1 7">
        <name>Mg(2+)</name>
        <dbReference type="ChEBI" id="CHEBI:18420"/>
    </cofactor>
</comment>
<keyword evidence="6 7" id="KW-0460">Magnesium</keyword>
<protein>
    <submittedName>
        <fullName evidence="8">HAD family hydrolase</fullName>
    </submittedName>
</protein>